<sequence>TIWIDYIDIWFTGIEDRLETTIVLSVELLDAEEKIVLSETREYPISILEDDIVAEDKFTIEYPLKLKRGTYSLNLELINEAGKEKRKKSLQIEVKREAHDYR</sequence>
<dbReference type="EMBL" id="BART01027043">
    <property type="protein sequence ID" value="GAG90243.1"/>
    <property type="molecule type" value="Genomic_DNA"/>
</dbReference>
<evidence type="ECO:0000313" key="1">
    <source>
        <dbReference type="EMBL" id="GAG90243.1"/>
    </source>
</evidence>
<protein>
    <recommendedName>
        <fullName evidence="2">Wzt C-terminal domain-containing protein</fullName>
    </recommendedName>
</protein>
<name>X1C1A7_9ZZZZ</name>
<proteinExistence type="predicted"/>
<gene>
    <name evidence="1" type="ORF">S01H4_48046</name>
</gene>
<evidence type="ECO:0008006" key="2">
    <source>
        <dbReference type="Google" id="ProtNLM"/>
    </source>
</evidence>
<feature type="non-terminal residue" evidence="1">
    <location>
        <position position="1"/>
    </location>
</feature>
<reference evidence="1" key="1">
    <citation type="journal article" date="2014" name="Front. Microbiol.">
        <title>High frequency of phylogenetically diverse reductive dehalogenase-homologous genes in deep subseafloor sedimentary metagenomes.</title>
        <authorList>
            <person name="Kawai M."/>
            <person name="Futagami T."/>
            <person name="Toyoda A."/>
            <person name="Takaki Y."/>
            <person name="Nishi S."/>
            <person name="Hori S."/>
            <person name="Arai W."/>
            <person name="Tsubouchi T."/>
            <person name="Morono Y."/>
            <person name="Uchiyama I."/>
            <person name="Ito T."/>
            <person name="Fujiyama A."/>
            <person name="Inagaki F."/>
            <person name="Takami H."/>
        </authorList>
    </citation>
    <scope>NUCLEOTIDE SEQUENCE</scope>
    <source>
        <strain evidence="1">Expedition CK06-06</strain>
    </source>
</reference>
<dbReference type="AlphaFoldDB" id="X1C1A7"/>
<comment type="caution">
    <text evidence="1">The sequence shown here is derived from an EMBL/GenBank/DDBJ whole genome shotgun (WGS) entry which is preliminary data.</text>
</comment>
<accession>X1C1A7</accession>
<organism evidence="1">
    <name type="scientific">marine sediment metagenome</name>
    <dbReference type="NCBI Taxonomy" id="412755"/>
    <lineage>
        <taxon>unclassified sequences</taxon>
        <taxon>metagenomes</taxon>
        <taxon>ecological metagenomes</taxon>
    </lineage>
</organism>